<evidence type="ECO:0000313" key="13">
    <source>
        <dbReference type="EMBL" id="SFU64315.1"/>
    </source>
</evidence>
<sequence length="344" mass="36044">MKKSLIAMGAALACLGTAHAESSVQLMGLMDAYAGSVRMAGDADRTSVVGSGGLTTSWFGFKGTEDLGGGLKAGFLLTSFLRVDTGSPGRFNPDPFFSRDASVSLSGGFGSVALGRGMAPNFLPTILLNPFGDSFTVSPLVLHANMSTVGWPAGNLTTPADTGWSNQITYTTPSFGGLKANLHYQFGEQAGNSGKSNIGLNVMYFGGPLTLMGFYERADISNPVPPNSLMNRKSDWMLGGAYDFGMAKAYLTYGQAKVDATDFTGKTFSLGAEVPVLNKAGAIKAAVARTKATTGPGEATRTTASLGYDHFLSKRTDVYAVGMYDKVTDLSSGTSFVVGIRHRF</sequence>
<evidence type="ECO:0000256" key="8">
    <source>
        <dbReference type="ARBA" id="ARBA00023114"/>
    </source>
</evidence>
<accession>A0A1I7HUB5</accession>
<feature type="domain" description="Porin" evidence="12">
    <location>
        <begin position="11"/>
        <end position="328"/>
    </location>
</feature>
<dbReference type="OrthoDB" id="6975458at2"/>
<evidence type="ECO:0000313" key="14">
    <source>
        <dbReference type="Proteomes" id="UP000183656"/>
    </source>
</evidence>
<feature type="signal peptide" evidence="11">
    <location>
        <begin position="1"/>
        <end position="20"/>
    </location>
</feature>
<keyword evidence="7" id="KW-0406">Ion transport</keyword>
<dbReference type="PANTHER" id="PTHR34501">
    <property type="entry name" value="PROTEIN YDDL-RELATED"/>
    <property type="match status" value="1"/>
</dbReference>
<organism evidence="13 14">
    <name type="scientific">Paenacidovorax caeni</name>
    <dbReference type="NCBI Taxonomy" id="343013"/>
    <lineage>
        <taxon>Bacteria</taxon>
        <taxon>Pseudomonadati</taxon>
        <taxon>Pseudomonadota</taxon>
        <taxon>Betaproteobacteria</taxon>
        <taxon>Burkholderiales</taxon>
        <taxon>Comamonadaceae</taxon>
        <taxon>Paenacidovorax</taxon>
    </lineage>
</organism>
<comment type="subunit">
    <text evidence="2">Homotrimer.</text>
</comment>
<evidence type="ECO:0000256" key="11">
    <source>
        <dbReference type="SAM" id="SignalP"/>
    </source>
</evidence>
<proteinExistence type="predicted"/>
<dbReference type="EMBL" id="FPBX01000012">
    <property type="protein sequence ID" value="SFU64315.1"/>
    <property type="molecule type" value="Genomic_DNA"/>
</dbReference>
<keyword evidence="3" id="KW-0813">Transport</keyword>
<evidence type="ECO:0000256" key="2">
    <source>
        <dbReference type="ARBA" id="ARBA00011233"/>
    </source>
</evidence>
<evidence type="ECO:0000256" key="7">
    <source>
        <dbReference type="ARBA" id="ARBA00023065"/>
    </source>
</evidence>
<dbReference type="SUPFAM" id="SSF56935">
    <property type="entry name" value="Porins"/>
    <property type="match status" value="1"/>
</dbReference>
<keyword evidence="4" id="KW-1134">Transmembrane beta strand</keyword>
<dbReference type="RefSeq" id="WP_054255357.1">
    <property type="nucleotide sequence ID" value="NZ_CYIG01000006.1"/>
</dbReference>
<dbReference type="GO" id="GO:0006811">
    <property type="term" value="P:monoatomic ion transport"/>
    <property type="evidence" value="ECO:0007669"/>
    <property type="project" value="UniProtKB-KW"/>
</dbReference>
<dbReference type="CDD" id="cd00342">
    <property type="entry name" value="gram_neg_porins"/>
    <property type="match status" value="1"/>
</dbReference>
<evidence type="ECO:0000256" key="1">
    <source>
        <dbReference type="ARBA" id="ARBA00004571"/>
    </source>
</evidence>
<reference evidence="13 14" key="1">
    <citation type="submission" date="2016-10" db="EMBL/GenBank/DDBJ databases">
        <authorList>
            <person name="de Groot N.N."/>
        </authorList>
    </citation>
    <scope>NUCLEOTIDE SEQUENCE [LARGE SCALE GENOMIC DNA]</scope>
    <source>
        <strain evidence="13 14">R-24608</strain>
    </source>
</reference>
<keyword evidence="14" id="KW-1185">Reference proteome</keyword>
<dbReference type="GO" id="GO:0046930">
    <property type="term" value="C:pore complex"/>
    <property type="evidence" value="ECO:0007669"/>
    <property type="project" value="UniProtKB-KW"/>
</dbReference>
<comment type="subcellular location">
    <subcellularLocation>
        <location evidence="1">Cell outer membrane</location>
        <topology evidence="1">Multi-pass membrane protein</topology>
    </subcellularLocation>
</comment>
<dbReference type="Gene3D" id="2.40.160.10">
    <property type="entry name" value="Porin"/>
    <property type="match status" value="1"/>
</dbReference>
<protein>
    <submittedName>
        <fullName evidence="13">Outer membrane protein (Porin)</fullName>
    </submittedName>
</protein>
<evidence type="ECO:0000256" key="4">
    <source>
        <dbReference type="ARBA" id="ARBA00022452"/>
    </source>
</evidence>
<dbReference type="GO" id="GO:0015288">
    <property type="term" value="F:porin activity"/>
    <property type="evidence" value="ECO:0007669"/>
    <property type="project" value="UniProtKB-KW"/>
</dbReference>
<feature type="chain" id="PRO_5010166136" evidence="11">
    <location>
        <begin position="21"/>
        <end position="344"/>
    </location>
</feature>
<evidence type="ECO:0000256" key="9">
    <source>
        <dbReference type="ARBA" id="ARBA00023136"/>
    </source>
</evidence>
<dbReference type="STRING" id="343013.SAMN04489707_101276"/>
<dbReference type="Pfam" id="PF13609">
    <property type="entry name" value="Porin_4"/>
    <property type="match status" value="1"/>
</dbReference>
<keyword evidence="8" id="KW-0626">Porin</keyword>
<gene>
    <name evidence="13" type="ORF">SAMN04489707_101276</name>
</gene>
<evidence type="ECO:0000256" key="10">
    <source>
        <dbReference type="ARBA" id="ARBA00023237"/>
    </source>
</evidence>
<evidence type="ECO:0000256" key="5">
    <source>
        <dbReference type="ARBA" id="ARBA00022692"/>
    </source>
</evidence>
<dbReference type="GO" id="GO:0009279">
    <property type="term" value="C:cell outer membrane"/>
    <property type="evidence" value="ECO:0007669"/>
    <property type="project" value="UniProtKB-SubCell"/>
</dbReference>
<dbReference type="PANTHER" id="PTHR34501:SF9">
    <property type="entry name" value="MAJOR OUTER MEMBRANE PROTEIN P.IA"/>
    <property type="match status" value="1"/>
</dbReference>
<keyword evidence="10" id="KW-0998">Cell outer membrane</keyword>
<name>A0A1I7HUB5_9BURK</name>
<keyword evidence="5" id="KW-0812">Transmembrane</keyword>
<dbReference type="InterPro" id="IPR050298">
    <property type="entry name" value="Gram-neg_bact_OMP"/>
</dbReference>
<dbReference type="InterPro" id="IPR023614">
    <property type="entry name" value="Porin_dom_sf"/>
</dbReference>
<keyword evidence="6 11" id="KW-0732">Signal</keyword>
<dbReference type="InterPro" id="IPR033900">
    <property type="entry name" value="Gram_neg_porin_domain"/>
</dbReference>
<dbReference type="Proteomes" id="UP000183656">
    <property type="component" value="Unassembled WGS sequence"/>
</dbReference>
<evidence type="ECO:0000256" key="6">
    <source>
        <dbReference type="ARBA" id="ARBA00022729"/>
    </source>
</evidence>
<keyword evidence="9" id="KW-0472">Membrane</keyword>
<evidence type="ECO:0000256" key="3">
    <source>
        <dbReference type="ARBA" id="ARBA00022448"/>
    </source>
</evidence>
<dbReference type="AlphaFoldDB" id="A0A1I7HUB5"/>
<evidence type="ECO:0000259" key="12">
    <source>
        <dbReference type="Pfam" id="PF13609"/>
    </source>
</evidence>